<dbReference type="InterPro" id="IPR003439">
    <property type="entry name" value="ABC_transporter-like_ATP-bd"/>
</dbReference>
<evidence type="ECO:0000313" key="5">
    <source>
        <dbReference type="Proteomes" id="UP000757435"/>
    </source>
</evidence>
<evidence type="ECO:0000259" key="3">
    <source>
        <dbReference type="PROSITE" id="PS50893"/>
    </source>
</evidence>
<evidence type="ECO:0000256" key="1">
    <source>
        <dbReference type="ARBA" id="ARBA00022741"/>
    </source>
</evidence>
<evidence type="ECO:0000313" key="4">
    <source>
        <dbReference type="EMBL" id="MBW4658136.1"/>
    </source>
</evidence>
<dbReference type="SUPFAM" id="SSF52540">
    <property type="entry name" value="P-loop containing nucleoside triphosphate hydrolases"/>
    <property type="match status" value="1"/>
</dbReference>
<dbReference type="GO" id="GO:0016887">
    <property type="term" value="F:ATP hydrolysis activity"/>
    <property type="evidence" value="ECO:0007669"/>
    <property type="project" value="InterPro"/>
</dbReference>
<protein>
    <submittedName>
        <fullName evidence="4">ATP-binding cassette domain-containing protein</fullName>
    </submittedName>
</protein>
<dbReference type="PROSITE" id="PS50893">
    <property type="entry name" value="ABC_TRANSPORTER_2"/>
    <property type="match status" value="1"/>
</dbReference>
<dbReference type="AlphaFoldDB" id="A0A951Q8I5"/>
<dbReference type="Proteomes" id="UP000757435">
    <property type="component" value="Unassembled WGS sequence"/>
</dbReference>
<dbReference type="PANTHER" id="PTHR43582">
    <property type="entry name" value="LINEARMYCIN RESISTANCE ATP-BINDING PROTEIN LNRL"/>
    <property type="match status" value="1"/>
</dbReference>
<dbReference type="Gene3D" id="3.40.50.300">
    <property type="entry name" value="P-loop containing nucleotide triphosphate hydrolases"/>
    <property type="match status" value="1"/>
</dbReference>
<reference evidence="4" key="2">
    <citation type="journal article" date="2022" name="Microbiol. Resour. Announc.">
        <title>Metagenome Sequencing to Explore Phylogenomics of Terrestrial Cyanobacteria.</title>
        <authorList>
            <person name="Ward R.D."/>
            <person name="Stajich J.E."/>
            <person name="Johansen J.R."/>
            <person name="Huntemann M."/>
            <person name="Clum A."/>
            <person name="Foster B."/>
            <person name="Foster B."/>
            <person name="Roux S."/>
            <person name="Palaniappan K."/>
            <person name="Varghese N."/>
            <person name="Mukherjee S."/>
            <person name="Reddy T.B.K."/>
            <person name="Daum C."/>
            <person name="Copeland A."/>
            <person name="Chen I.A."/>
            <person name="Ivanova N.N."/>
            <person name="Kyrpides N.C."/>
            <person name="Shapiro N."/>
            <person name="Eloe-Fadrosh E.A."/>
            <person name="Pietrasiak N."/>
        </authorList>
    </citation>
    <scope>NUCLEOTIDE SEQUENCE</scope>
    <source>
        <strain evidence="4">UHER 2000/2452</strain>
    </source>
</reference>
<dbReference type="PANTHER" id="PTHR43582:SF2">
    <property type="entry name" value="LINEARMYCIN RESISTANCE ATP-BINDING PROTEIN LNRL"/>
    <property type="match status" value="1"/>
</dbReference>
<keyword evidence="1" id="KW-0547">Nucleotide-binding</keyword>
<gene>
    <name evidence="4" type="ORF">KME15_05645</name>
</gene>
<name>A0A951Q8I5_9CYAN</name>
<dbReference type="PROSITE" id="PS00211">
    <property type="entry name" value="ABC_TRANSPORTER_1"/>
    <property type="match status" value="1"/>
</dbReference>
<proteinExistence type="predicted"/>
<dbReference type="InterPro" id="IPR027417">
    <property type="entry name" value="P-loop_NTPase"/>
</dbReference>
<keyword evidence="2 4" id="KW-0067">ATP-binding</keyword>
<dbReference type="SMART" id="SM00382">
    <property type="entry name" value="AAA"/>
    <property type="match status" value="1"/>
</dbReference>
<dbReference type="InterPro" id="IPR017871">
    <property type="entry name" value="ABC_transporter-like_CS"/>
</dbReference>
<accession>A0A951Q8I5</accession>
<dbReference type="InterPro" id="IPR003593">
    <property type="entry name" value="AAA+_ATPase"/>
</dbReference>
<dbReference type="EMBL" id="JAHHHD010000004">
    <property type="protein sequence ID" value="MBW4658136.1"/>
    <property type="molecule type" value="Genomic_DNA"/>
</dbReference>
<evidence type="ECO:0000256" key="2">
    <source>
        <dbReference type="ARBA" id="ARBA00022840"/>
    </source>
</evidence>
<dbReference type="Pfam" id="PF00005">
    <property type="entry name" value="ABC_tran"/>
    <property type="match status" value="1"/>
</dbReference>
<comment type="caution">
    <text evidence="4">The sequence shown here is derived from an EMBL/GenBank/DDBJ whole genome shotgun (WGS) entry which is preliminary data.</text>
</comment>
<dbReference type="GO" id="GO:0005524">
    <property type="term" value="F:ATP binding"/>
    <property type="evidence" value="ECO:0007669"/>
    <property type="project" value="UniProtKB-KW"/>
</dbReference>
<sequence length="268" mass="29136">MLGRSFDQVIAVDALNLSVEAGEIFGLLGPNGAGKSTAIKMLTTLLPPTSGRATIAGFDLIRQSTQVRRMVGYVPQALSADGTLTGYENLLIFAKLYDIPRRSLKLRITEALEFMGLQDASHRLVRTYSGGMIRRLEIAQSILHQPPVVFLDEPTVGLDPIARSAVWDLMLELKKAYSMTILLTTHFMEEADSLCDRVAIMDHGRVVVTGTPAALKDSLNSESLNGKSLNGAAATLDDVFIHYTGNLLEAGGNFSDTSRVRRTTKRLG</sequence>
<reference evidence="4" key="1">
    <citation type="submission" date="2021-05" db="EMBL/GenBank/DDBJ databases">
        <authorList>
            <person name="Pietrasiak N."/>
            <person name="Ward R."/>
            <person name="Stajich J.E."/>
            <person name="Kurbessoian T."/>
        </authorList>
    </citation>
    <scope>NUCLEOTIDE SEQUENCE</scope>
    <source>
        <strain evidence="4">UHER 2000/2452</strain>
    </source>
</reference>
<organism evidence="4 5">
    <name type="scientific">Drouetiella hepatica Uher 2000/2452</name>
    <dbReference type="NCBI Taxonomy" id="904376"/>
    <lineage>
        <taxon>Bacteria</taxon>
        <taxon>Bacillati</taxon>
        <taxon>Cyanobacteriota</taxon>
        <taxon>Cyanophyceae</taxon>
        <taxon>Oculatellales</taxon>
        <taxon>Oculatellaceae</taxon>
        <taxon>Drouetiella</taxon>
    </lineage>
</organism>
<feature type="domain" description="ABC transporter" evidence="3">
    <location>
        <begin position="1"/>
        <end position="228"/>
    </location>
</feature>